<sequence length="46" mass="5564">MRKCLSYVKYKTKNLQFLAGLSYLYNANLKEYDKGKQRNYSYSRIC</sequence>
<keyword evidence="2" id="KW-1185">Reference proteome</keyword>
<dbReference type="KEGG" id="muc:MuYL_2529"/>
<protein>
    <submittedName>
        <fullName evidence="1">Uncharacterized protein</fullName>
    </submittedName>
</protein>
<dbReference type="Proteomes" id="UP000215002">
    <property type="component" value="Chromosome"/>
</dbReference>
<evidence type="ECO:0000313" key="2">
    <source>
        <dbReference type="Proteomes" id="UP000215002"/>
    </source>
</evidence>
<accession>A0A223NX63</accession>
<dbReference type="AlphaFoldDB" id="A0A223NX63"/>
<reference evidence="1 2" key="1">
    <citation type="submission" date="2017-08" db="EMBL/GenBank/DDBJ databases">
        <title>Complete genome sequence of Mucilaginibacter sp. strain BJC16-A31.</title>
        <authorList>
            <consortium name="Henan University of Science and Technology"/>
            <person name="You X."/>
        </authorList>
    </citation>
    <scope>NUCLEOTIDE SEQUENCE [LARGE SCALE GENOMIC DNA]</scope>
    <source>
        <strain evidence="1 2">BJC16-A31</strain>
    </source>
</reference>
<proteinExistence type="predicted"/>
<organism evidence="1 2">
    <name type="scientific">Mucilaginibacter xinganensis</name>
    <dbReference type="NCBI Taxonomy" id="1234841"/>
    <lineage>
        <taxon>Bacteria</taxon>
        <taxon>Pseudomonadati</taxon>
        <taxon>Bacteroidota</taxon>
        <taxon>Sphingobacteriia</taxon>
        <taxon>Sphingobacteriales</taxon>
        <taxon>Sphingobacteriaceae</taxon>
        <taxon>Mucilaginibacter</taxon>
    </lineage>
</organism>
<name>A0A223NX63_9SPHI</name>
<evidence type="ECO:0000313" key="1">
    <source>
        <dbReference type="EMBL" id="ASU34416.1"/>
    </source>
</evidence>
<gene>
    <name evidence="1" type="ORF">MuYL_2529</name>
</gene>
<dbReference type="EMBL" id="CP022743">
    <property type="protein sequence ID" value="ASU34416.1"/>
    <property type="molecule type" value="Genomic_DNA"/>
</dbReference>